<sequence length="115" mass="12034">MLAGGAPPADFDEPVVFVLGHLARGEGHDVRHERTLPTPSAPYAYGRRGLADDFGLERNAAAGGRAASAVARGWSEAAFPALAPCHLVAQQLLAAVLQQQKVGRSAVGTLVERPR</sequence>
<reference evidence="1" key="2">
    <citation type="submission" date="2020-09" db="EMBL/GenBank/DDBJ databases">
        <authorList>
            <person name="Sun Q."/>
            <person name="Ohkuma M."/>
        </authorList>
    </citation>
    <scope>NUCLEOTIDE SEQUENCE</scope>
    <source>
        <strain evidence="1">JCM 4714</strain>
    </source>
</reference>
<evidence type="ECO:0000313" key="2">
    <source>
        <dbReference type="Proteomes" id="UP000655443"/>
    </source>
</evidence>
<organism evidence="1 2">
    <name type="scientific">Streptomyces alanosinicus</name>
    <dbReference type="NCBI Taxonomy" id="68171"/>
    <lineage>
        <taxon>Bacteria</taxon>
        <taxon>Bacillati</taxon>
        <taxon>Actinomycetota</taxon>
        <taxon>Actinomycetes</taxon>
        <taxon>Kitasatosporales</taxon>
        <taxon>Streptomycetaceae</taxon>
        <taxon>Streptomyces</taxon>
    </lineage>
</organism>
<name>A0A919D595_9ACTN</name>
<dbReference type="EMBL" id="BMVG01000018">
    <property type="protein sequence ID" value="GHE09116.1"/>
    <property type="molecule type" value="Genomic_DNA"/>
</dbReference>
<accession>A0A919D595</accession>
<keyword evidence="2" id="KW-1185">Reference proteome</keyword>
<dbReference type="Proteomes" id="UP000655443">
    <property type="component" value="Unassembled WGS sequence"/>
</dbReference>
<proteinExistence type="predicted"/>
<evidence type="ECO:0000313" key="1">
    <source>
        <dbReference type="EMBL" id="GHE09116.1"/>
    </source>
</evidence>
<dbReference type="AlphaFoldDB" id="A0A919D595"/>
<reference evidence="1" key="1">
    <citation type="journal article" date="2014" name="Int. J. Syst. Evol. Microbiol.">
        <title>Complete genome sequence of Corynebacterium casei LMG S-19264T (=DSM 44701T), isolated from a smear-ripened cheese.</title>
        <authorList>
            <consortium name="US DOE Joint Genome Institute (JGI-PGF)"/>
            <person name="Walter F."/>
            <person name="Albersmeier A."/>
            <person name="Kalinowski J."/>
            <person name="Ruckert C."/>
        </authorList>
    </citation>
    <scope>NUCLEOTIDE SEQUENCE</scope>
    <source>
        <strain evidence="1">JCM 4714</strain>
    </source>
</reference>
<protein>
    <submittedName>
        <fullName evidence="1">Uncharacterized protein</fullName>
    </submittedName>
</protein>
<comment type="caution">
    <text evidence="1">The sequence shown here is derived from an EMBL/GenBank/DDBJ whole genome shotgun (WGS) entry which is preliminary data.</text>
</comment>
<gene>
    <name evidence="1" type="ORF">GCM10010339_60420</name>
</gene>